<dbReference type="Proteomes" id="UP000070700">
    <property type="component" value="Unassembled WGS sequence"/>
</dbReference>
<gene>
    <name evidence="2" type="ORF">LY89DRAFT_659972</name>
</gene>
<dbReference type="InParanoid" id="A0A132B5P6"/>
<dbReference type="STRING" id="149040.A0A132B5P6"/>
<feature type="domain" description="NAD(P)-binding" evidence="1">
    <location>
        <begin position="7"/>
        <end position="175"/>
    </location>
</feature>
<organism evidence="2 3">
    <name type="scientific">Mollisia scopiformis</name>
    <name type="common">Conifer needle endophyte fungus</name>
    <name type="synonym">Phialocephala scopiformis</name>
    <dbReference type="NCBI Taxonomy" id="149040"/>
    <lineage>
        <taxon>Eukaryota</taxon>
        <taxon>Fungi</taxon>
        <taxon>Dikarya</taxon>
        <taxon>Ascomycota</taxon>
        <taxon>Pezizomycotina</taxon>
        <taxon>Leotiomycetes</taxon>
        <taxon>Helotiales</taxon>
        <taxon>Mollisiaceae</taxon>
        <taxon>Mollisia</taxon>
    </lineage>
</organism>
<dbReference type="AlphaFoldDB" id="A0A132B5P6"/>
<dbReference type="KEGG" id="psco:LY89DRAFT_659972"/>
<dbReference type="GeneID" id="28822261"/>
<dbReference type="PANTHER" id="PTHR14097">
    <property type="entry name" value="OXIDOREDUCTASE HTATIP2"/>
    <property type="match status" value="1"/>
</dbReference>
<keyword evidence="3" id="KW-1185">Reference proteome</keyword>
<dbReference type="InterPro" id="IPR016040">
    <property type="entry name" value="NAD(P)-bd_dom"/>
</dbReference>
<name>A0A132B5P6_MOLSC</name>
<dbReference type="Gene3D" id="3.40.50.720">
    <property type="entry name" value="NAD(P)-binding Rossmann-like Domain"/>
    <property type="match status" value="1"/>
</dbReference>
<dbReference type="EMBL" id="KQ947438">
    <property type="protein sequence ID" value="KUJ07722.1"/>
    <property type="molecule type" value="Genomic_DNA"/>
</dbReference>
<protein>
    <submittedName>
        <fullName evidence="2">NAD(P)-binding protein</fullName>
    </submittedName>
</protein>
<evidence type="ECO:0000313" key="2">
    <source>
        <dbReference type="EMBL" id="KUJ07722.1"/>
    </source>
</evidence>
<dbReference type="Pfam" id="PF13460">
    <property type="entry name" value="NAD_binding_10"/>
    <property type="match status" value="1"/>
</dbReference>
<sequence>MKLIITGATGFVGKEAVRQALHNPAVSSVVVLARKPLPQDTPGLDEGNAKLQWVVLEDWTSPYSETVREHVMNADACIWSLAVTPSKSREMDFAYVTKICSDYTINGLKNMAAVANKPFRFVYVSGVTIERDQSKSLTFLADYRLMRGRVENELLEFAEQHKPNVQVTVAKPGGIEGPGVAISTAAMQAVFALFGDTPTIHVSELAAALIDQCLNGITEDPLWAKELVRIGKRVLRDDGGL</sequence>
<dbReference type="SUPFAM" id="SSF51735">
    <property type="entry name" value="NAD(P)-binding Rossmann-fold domains"/>
    <property type="match status" value="1"/>
</dbReference>
<accession>A0A132B5P6</accession>
<proteinExistence type="predicted"/>
<dbReference type="InterPro" id="IPR036291">
    <property type="entry name" value="NAD(P)-bd_dom_sf"/>
</dbReference>
<dbReference type="OrthoDB" id="3535423at2759"/>
<dbReference type="RefSeq" id="XP_018062077.1">
    <property type="nucleotide sequence ID" value="XM_018212535.1"/>
</dbReference>
<evidence type="ECO:0000313" key="3">
    <source>
        <dbReference type="Proteomes" id="UP000070700"/>
    </source>
</evidence>
<dbReference type="PANTHER" id="PTHR14097:SF9">
    <property type="entry name" value="EPIMERASE, PUTATIVE (AFU_ORTHOLOGUE AFUA_8G07320)-RELATED"/>
    <property type="match status" value="1"/>
</dbReference>
<reference evidence="2 3" key="1">
    <citation type="submission" date="2015-10" db="EMBL/GenBank/DDBJ databases">
        <title>Full genome of DAOMC 229536 Phialocephala scopiformis, a fungal endophyte of spruce producing the potent anti-insectan compound rugulosin.</title>
        <authorList>
            <consortium name="DOE Joint Genome Institute"/>
            <person name="Walker A.K."/>
            <person name="Frasz S.L."/>
            <person name="Seifert K.A."/>
            <person name="Miller J.D."/>
            <person name="Mondo S.J."/>
            <person name="Labutti K."/>
            <person name="Lipzen A."/>
            <person name="Dockter R."/>
            <person name="Kennedy M."/>
            <person name="Grigoriev I.V."/>
            <person name="Spatafora J.W."/>
        </authorList>
    </citation>
    <scope>NUCLEOTIDE SEQUENCE [LARGE SCALE GENOMIC DNA]</scope>
    <source>
        <strain evidence="2 3">CBS 120377</strain>
    </source>
</reference>
<evidence type="ECO:0000259" key="1">
    <source>
        <dbReference type="Pfam" id="PF13460"/>
    </source>
</evidence>